<sequence>MESSTQNHDDLLPVDTKVNLQNPDSSKADTESITDSELSVLESKPETSPLTLPFRPANHHSAMQESRQRPADQQQQSGREAIPKTWRYPRAKTPLPTLTHAQKTAIRVQAARDTFKVSQELLGNLTGSFGLGYKFRHQKIKSLDSVLKSSSRYPKYPTTQVKVVNKDTLDAAIALDNAADMMGIKSKMRSLVLNFANASVPGGGWLNGASAQEEQICYRTTLSYHGLSPDFYPMRSDEGIYTSNCLIMRENEQKGYSWMWLGKPELLPLTSVISVAATQGPPLDSTGTKYKNPSERTLMEDKMRSILRIAADHLHTKLVLGDLGCGAFHHPPGEVADCWVKVLQEKEFKGWFEFIVFAVLDKKDGDNFLTFMKALHDLKM</sequence>
<feature type="domain" description="Microbial-type PARG catalytic" evidence="2">
    <location>
        <begin position="155"/>
        <end position="246"/>
    </location>
</feature>
<name>A0AAD6C7S9_9EURO</name>
<dbReference type="Proteomes" id="UP001213681">
    <property type="component" value="Unassembled WGS sequence"/>
</dbReference>
<dbReference type="GeneID" id="81598947"/>
<dbReference type="NCBIfam" id="TIGR02452">
    <property type="entry name" value="TIGR02452 family protein"/>
    <property type="match status" value="1"/>
</dbReference>
<feature type="region of interest" description="Disordered" evidence="1">
    <location>
        <begin position="1"/>
        <end position="82"/>
    </location>
</feature>
<dbReference type="SUPFAM" id="SSF52949">
    <property type="entry name" value="Macro domain-like"/>
    <property type="match status" value="1"/>
</dbReference>
<evidence type="ECO:0000313" key="4">
    <source>
        <dbReference type="Proteomes" id="UP001213681"/>
    </source>
</evidence>
<dbReference type="Gene3D" id="3.40.220.10">
    <property type="entry name" value="Leucine Aminopeptidase, subunit E, domain 1"/>
    <property type="match status" value="1"/>
</dbReference>
<dbReference type="InterPro" id="IPR012664">
    <property type="entry name" value="CHP02452"/>
</dbReference>
<protein>
    <recommendedName>
        <fullName evidence="2">Microbial-type PARG catalytic domain-containing protein</fullName>
    </recommendedName>
</protein>
<accession>A0AAD6C7S9</accession>
<dbReference type="EMBL" id="JAPVEA010000005">
    <property type="protein sequence ID" value="KAJ5454366.1"/>
    <property type="molecule type" value="Genomic_DNA"/>
</dbReference>
<evidence type="ECO:0000259" key="2">
    <source>
        <dbReference type="Pfam" id="PF10021"/>
    </source>
</evidence>
<dbReference type="RefSeq" id="XP_056767322.1">
    <property type="nucleotide sequence ID" value="XM_056908704.1"/>
</dbReference>
<organism evidence="3 4">
    <name type="scientific">Penicillium daleae</name>
    <dbReference type="NCBI Taxonomy" id="63821"/>
    <lineage>
        <taxon>Eukaryota</taxon>
        <taxon>Fungi</taxon>
        <taxon>Dikarya</taxon>
        <taxon>Ascomycota</taxon>
        <taxon>Pezizomycotina</taxon>
        <taxon>Eurotiomycetes</taxon>
        <taxon>Eurotiomycetidae</taxon>
        <taxon>Eurotiales</taxon>
        <taxon>Aspergillaceae</taxon>
        <taxon>Penicillium</taxon>
    </lineage>
</organism>
<feature type="compositionally biased region" description="Polar residues" evidence="1">
    <location>
        <begin position="61"/>
        <end position="78"/>
    </location>
</feature>
<dbReference type="PANTHER" id="PTHR35596">
    <property type="entry name" value="DUF2263 DOMAIN-CONTAINING PROTEIN"/>
    <property type="match status" value="1"/>
</dbReference>
<feature type="compositionally biased region" description="Polar residues" evidence="1">
    <location>
        <begin position="18"/>
        <end position="37"/>
    </location>
</feature>
<reference evidence="3" key="2">
    <citation type="journal article" date="2023" name="IMA Fungus">
        <title>Comparative genomic study of the Penicillium genus elucidates a diverse pangenome and 15 lateral gene transfer events.</title>
        <authorList>
            <person name="Petersen C."/>
            <person name="Sorensen T."/>
            <person name="Nielsen M.R."/>
            <person name="Sondergaard T.E."/>
            <person name="Sorensen J.L."/>
            <person name="Fitzpatrick D.A."/>
            <person name="Frisvad J.C."/>
            <person name="Nielsen K.L."/>
        </authorList>
    </citation>
    <scope>NUCLEOTIDE SEQUENCE</scope>
    <source>
        <strain evidence="3">IBT 16125</strain>
    </source>
</reference>
<dbReference type="PANTHER" id="PTHR35596:SF1">
    <property type="entry name" value="MICROBIAL-TYPE PARG CATALYTIC DOMAIN-CONTAINING PROTEIN"/>
    <property type="match status" value="1"/>
</dbReference>
<dbReference type="AlphaFoldDB" id="A0AAD6C7S9"/>
<keyword evidence="4" id="KW-1185">Reference proteome</keyword>
<dbReference type="InterPro" id="IPR043472">
    <property type="entry name" value="Macro_dom-like"/>
</dbReference>
<dbReference type="InterPro" id="IPR019261">
    <property type="entry name" value="PARG_cat_microbial"/>
</dbReference>
<evidence type="ECO:0000313" key="3">
    <source>
        <dbReference type="EMBL" id="KAJ5454366.1"/>
    </source>
</evidence>
<proteinExistence type="predicted"/>
<gene>
    <name evidence="3" type="ORF">N7458_005322</name>
</gene>
<reference evidence="3" key="1">
    <citation type="submission" date="2022-12" db="EMBL/GenBank/DDBJ databases">
        <authorList>
            <person name="Petersen C."/>
        </authorList>
    </citation>
    <scope>NUCLEOTIDE SEQUENCE</scope>
    <source>
        <strain evidence="3">IBT 16125</strain>
    </source>
</reference>
<comment type="caution">
    <text evidence="3">The sequence shown here is derived from an EMBL/GenBank/DDBJ whole genome shotgun (WGS) entry which is preliminary data.</text>
</comment>
<dbReference type="Pfam" id="PF10021">
    <property type="entry name" value="PARG_cat_microb"/>
    <property type="match status" value="1"/>
</dbReference>
<evidence type="ECO:0000256" key="1">
    <source>
        <dbReference type="SAM" id="MobiDB-lite"/>
    </source>
</evidence>